<dbReference type="Proteomes" id="UP001200334">
    <property type="component" value="Unassembled WGS sequence"/>
</dbReference>
<reference evidence="1" key="1">
    <citation type="submission" date="2018-07" db="EMBL/GenBank/DDBJ databases">
        <authorList>
            <person name="Somerville V."/>
        </authorList>
    </citation>
    <scope>NUCLEOTIDE SEQUENCE</scope>
    <source>
        <strain evidence="1">NWC_2_2</strain>
    </source>
</reference>
<proteinExistence type="predicted"/>
<evidence type="ECO:0000313" key="1">
    <source>
        <dbReference type="EMBL" id="AZA15420.1"/>
    </source>
</evidence>
<dbReference type="AlphaFoldDB" id="A0A061CJI9"/>
<dbReference type="OrthoDB" id="2327755at2"/>
<dbReference type="EMBL" id="JAJNUY010000053">
    <property type="protein sequence ID" value="MCD5564202.1"/>
    <property type="molecule type" value="Genomic_DNA"/>
</dbReference>
<sequence>MQINLKDLTKAIEEQTYLSDMETIKYSEVSRSKKKLREHALTMVQEVATALKKDRLMQVQLVLEGKNPITFALETNIINLPLANYKKLINFFDEEEAQPVKVYFETASEYLNASHFRIDLFMDGDELVADVEGAADRLADAMSEKIKQVKEGEAAAKEAAKEAKAKTKKEA</sequence>
<dbReference type="RefSeq" id="WP_002879488.1">
    <property type="nucleotide sequence ID" value="NZ_BJLK01000007.1"/>
</dbReference>
<organism evidence="1">
    <name type="scientific">Lactobacillus delbrueckii subsp. lactis</name>
    <dbReference type="NCBI Taxonomy" id="29397"/>
    <lineage>
        <taxon>Bacteria</taxon>
        <taxon>Bacillati</taxon>
        <taxon>Bacillota</taxon>
        <taxon>Bacilli</taxon>
        <taxon>Lactobacillales</taxon>
        <taxon>Lactobacillaceae</taxon>
        <taxon>Lactobacillus</taxon>
    </lineage>
</organism>
<evidence type="ECO:0000313" key="2">
    <source>
        <dbReference type="EMBL" id="MCD5564202.1"/>
    </source>
</evidence>
<accession>A0A061CJI9</accession>
<name>A0A061CJI9_LACDL</name>
<dbReference type="GeneID" id="69667955"/>
<reference evidence="2 3" key="2">
    <citation type="submission" date="2021-12" db="EMBL/GenBank/DDBJ databases">
        <title>Antimicrobial susceptibility of Lactobacillus delbrueckii subsp. lactis obtained from milk products and other habitats.</title>
        <authorList>
            <person name="Shani N."/>
        </authorList>
    </citation>
    <scope>NUCLEOTIDE SEQUENCE [LARGE SCALE GENOMIC DNA]</scope>
    <source>
        <strain evidence="2 3">FAM 21755</strain>
    </source>
</reference>
<evidence type="ECO:0000313" key="3">
    <source>
        <dbReference type="Proteomes" id="UP001200334"/>
    </source>
</evidence>
<protein>
    <submittedName>
        <fullName evidence="1">Uncharacterized protein</fullName>
    </submittedName>
</protein>
<dbReference type="EMBL" id="CP031023">
    <property type="protein sequence ID" value="AZA15420.1"/>
    <property type="molecule type" value="Genomic_DNA"/>
</dbReference>
<gene>
    <name evidence="1" type="ORF">DQL93_01255</name>
    <name evidence="2" type="ORF">LOB85_08875</name>
</gene>